<dbReference type="GO" id="GO:0004674">
    <property type="term" value="F:protein serine/threonine kinase activity"/>
    <property type="evidence" value="ECO:0007669"/>
    <property type="project" value="UniProtKB-KW"/>
</dbReference>
<keyword evidence="12" id="KW-1133">Transmembrane helix</keyword>
<dbReference type="OMA" id="ILSWKHH"/>
<feature type="compositionally biased region" description="Polar residues" evidence="11">
    <location>
        <begin position="469"/>
        <end position="486"/>
    </location>
</feature>
<dbReference type="SMART" id="SM00133">
    <property type="entry name" value="S_TK_X"/>
    <property type="match status" value="1"/>
</dbReference>
<evidence type="ECO:0000313" key="16">
    <source>
        <dbReference type="Proteomes" id="UP000023152"/>
    </source>
</evidence>
<evidence type="ECO:0000256" key="6">
    <source>
        <dbReference type="ARBA" id="ARBA00022777"/>
    </source>
</evidence>
<dbReference type="InterPro" id="IPR011009">
    <property type="entry name" value="Kinase-like_dom_sf"/>
</dbReference>
<evidence type="ECO:0000259" key="13">
    <source>
        <dbReference type="PROSITE" id="PS50011"/>
    </source>
</evidence>
<evidence type="ECO:0000256" key="12">
    <source>
        <dbReference type="SAM" id="Phobius"/>
    </source>
</evidence>
<protein>
    <recommendedName>
        <fullName evidence="1">non-specific serine/threonine protein kinase</fullName>
        <ecNumber evidence="1">2.7.11.1</ecNumber>
    </recommendedName>
</protein>
<proteinExistence type="predicted"/>
<feature type="binding site" evidence="10">
    <location>
        <position position="84"/>
    </location>
    <ligand>
        <name>ATP</name>
        <dbReference type="ChEBI" id="CHEBI:30616"/>
    </ligand>
</feature>
<reference evidence="15 16" key="1">
    <citation type="journal article" date="2013" name="Curr. Biol.">
        <title>The Genome of the Foraminiferan Reticulomyxa filosa.</title>
        <authorList>
            <person name="Glockner G."/>
            <person name="Hulsmann N."/>
            <person name="Schleicher M."/>
            <person name="Noegel A.A."/>
            <person name="Eichinger L."/>
            <person name="Gallinger C."/>
            <person name="Pawlowski J."/>
            <person name="Sierra R."/>
            <person name="Euteneuer U."/>
            <person name="Pillet L."/>
            <person name="Moustafa A."/>
            <person name="Platzer M."/>
            <person name="Groth M."/>
            <person name="Szafranski K."/>
            <person name="Schliwa M."/>
        </authorList>
    </citation>
    <scope>NUCLEOTIDE SEQUENCE [LARGE SCALE GENOMIC DNA]</scope>
</reference>
<dbReference type="EMBL" id="ASPP01008348">
    <property type="protein sequence ID" value="ETO25675.1"/>
    <property type="molecule type" value="Genomic_DNA"/>
</dbReference>
<evidence type="ECO:0000313" key="15">
    <source>
        <dbReference type="EMBL" id="ETO25675.1"/>
    </source>
</evidence>
<feature type="region of interest" description="Disordered" evidence="11">
    <location>
        <begin position="219"/>
        <end position="242"/>
    </location>
</feature>
<keyword evidence="3" id="KW-0597">Phosphoprotein</keyword>
<evidence type="ECO:0000256" key="3">
    <source>
        <dbReference type="ARBA" id="ARBA00022553"/>
    </source>
</evidence>
<keyword evidence="5 10" id="KW-0547">Nucleotide-binding</keyword>
<dbReference type="SMART" id="SM00220">
    <property type="entry name" value="S_TKc"/>
    <property type="match status" value="1"/>
</dbReference>
<evidence type="ECO:0000256" key="10">
    <source>
        <dbReference type="PROSITE-ProRule" id="PRU10141"/>
    </source>
</evidence>
<keyword evidence="7 10" id="KW-0067">ATP-binding</keyword>
<dbReference type="InterPro" id="IPR050839">
    <property type="entry name" value="Rho-assoc_Ser/Thr_Kinase"/>
</dbReference>
<feature type="domain" description="Protein kinase" evidence="13">
    <location>
        <begin position="45"/>
        <end position="352"/>
    </location>
</feature>
<evidence type="ECO:0000256" key="1">
    <source>
        <dbReference type="ARBA" id="ARBA00012513"/>
    </source>
</evidence>
<keyword evidence="4" id="KW-0808">Transferase</keyword>
<evidence type="ECO:0000259" key="14">
    <source>
        <dbReference type="PROSITE" id="PS51285"/>
    </source>
</evidence>
<organism evidence="15 16">
    <name type="scientific">Reticulomyxa filosa</name>
    <dbReference type="NCBI Taxonomy" id="46433"/>
    <lineage>
        <taxon>Eukaryota</taxon>
        <taxon>Sar</taxon>
        <taxon>Rhizaria</taxon>
        <taxon>Retaria</taxon>
        <taxon>Foraminifera</taxon>
        <taxon>Monothalamids</taxon>
        <taxon>Reticulomyxidae</taxon>
        <taxon>Reticulomyxa</taxon>
    </lineage>
</organism>
<gene>
    <name evidence="15" type="ORF">RFI_11462</name>
</gene>
<feature type="transmembrane region" description="Helical" evidence="12">
    <location>
        <begin position="402"/>
        <end position="418"/>
    </location>
</feature>
<dbReference type="PROSITE" id="PS51285">
    <property type="entry name" value="AGC_KINASE_CTER"/>
    <property type="match status" value="1"/>
</dbReference>
<dbReference type="PROSITE" id="PS00107">
    <property type="entry name" value="PROTEIN_KINASE_ATP"/>
    <property type="match status" value="1"/>
</dbReference>
<keyword evidence="16" id="KW-1185">Reference proteome</keyword>
<dbReference type="FunFam" id="3.30.200.20:FF:000192">
    <property type="entry name" value="Serine/threonine-protein kinase cot-1"/>
    <property type="match status" value="1"/>
</dbReference>
<name>X6NH79_RETFI</name>
<dbReference type="EC" id="2.7.11.1" evidence="1"/>
<dbReference type="AlphaFoldDB" id="X6NH79"/>
<evidence type="ECO:0000256" key="5">
    <source>
        <dbReference type="ARBA" id="ARBA00022741"/>
    </source>
</evidence>
<accession>X6NH79</accession>
<dbReference type="PANTHER" id="PTHR22988:SF76">
    <property type="entry name" value="CHROMOSOME UNDETERMINED SCAFFOLD_135, WHOLE GENOME SHOTGUN SEQUENCE"/>
    <property type="match status" value="1"/>
</dbReference>
<sequence length="486" mass="56663">MEQNLTRLEAMGLTEEQKREKYTEYLMAEKKALRSQRHKVGLKDFTLVRVIGKGAFGEVRIVREQNSKQVYAMKTMRKKDMIAKNQATHVEAERNLMAGADSPWLVKLHFSFQDDTYLYLVMEFCGGGDLMNVLMKQDILSEKTTRFYMAELAAAINAVHQLDFVLSLHKKKKKKGDLKPDNILIANDGHIKLSDFGLAKSFRTENDEMISQYQQNAETLDNADEDEKESTDTPENTKATRAKYKEREKKLMYSTVGTPDYIAPEVFSRRGYDKRVDWWSLGVIMYECCVGFPPFYADDPLATCRKIVHFRRYFRIPADSTLSEECKDLIHNLICSARRRFGYEELKKHAFFKDIPWDNLMSMKPPFVPKLKHETDSSHFEEVQSQQAVDQHKQEYKASKTTGLHVFICFVFVFAIYLKRWTDKHHFWGYTFKRSIDMNSEEIKQMMKEMEEQEKTLKEKSVSDKDTNAKTNIESTMTGTAPAQKQ</sequence>
<dbReference type="Proteomes" id="UP000023152">
    <property type="component" value="Unassembled WGS sequence"/>
</dbReference>
<evidence type="ECO:0000256" key="11">
    <source>
        <dbReference type="SAM" id="MobiDB-lite"/>
    </source>
</evidence>
<comment type="caution">
    <text evidence="15">The sequence shown here is derived from an EMBL/GenBank/DDBJ whole genome shotgun (WGS) entry which is preliminary data.</text>
</comment>
<dbReference type="Gene3D" id="3.30.200.20">
    <property type="entry name" value="Phosphorylase Kinase, domain 1"/>
    <property type="match status" value="1"/>
</dbReference>
<dbReference type="Gene3D" id="1.10.510.10">
    <property type="entry name" value="Transferase(Phosphotransferase) domain 1"/>
    <property type="match status" value="1"/>
</dbReference>
<evidence type="ECO:0000256" key="8">
    <source>
        <dbReference type="ARBA" id="ARBA00047899"/>
    </source>
</evidence>
<keyword evidence="2" id="KW-0723">Serine/threonine-protein kinase</keyword>
<dbReference type="GO" id="GO:0005524">
    <property type="term" value="F:ATP binding"/>
    <property type="evidence" value="ECO:0007669"/>
    <property type="project" value="UniProtKB-UniRule"/>
</dbReference>
<comment type="catalytic activity">
    <reaction evidence="8">
        <text>L-threonyl-[protein] + ATP = O-phospho-L-threonyl-[protein] + ADP + H(+)</text>
        <dbReference type="Rhea" id="RHEA:46608"/>
        <dbReference type="Rhea" id="RHEA-COMP:11060"/>
        <dbReference type="Rhea" id="RHEA-COMP:11605"/>
        <dbReference type="ChEBI" id="CHEBI:15378"/>
        <dbReference type="ChEBI" id="CHEBI:30013"/>
        <dbReference type="ChEBI" id="CHEBI:30616"/>
        <dbReference type="ChEBI" id="CHEBI:61977"/>
        <dbReference type="ChEBI" id="CHEBI:456216"/>
        <dbReference type="EC" id="2.7.11.1"/>
    </reaction>
</comment>
<evidence type="ECO:0000256" key="7">
    <source>
        <dbReference type="ARBA" id="ARBA00022840"/>
    </source>
</evidence>
<evidence type="ECO:0000256" key="9">
    <source>
        <dbReference type="ARBA" id="ARBA00048679"/>
    </source>
</evidence>
<dbReference type="SUPFAM" id="SSF56112">
    <property type="entry name" value="Protein kinase-like (PK-like)"/>
    <property type="match status" value="1"/>
</dbReference>
<dbReference type="PROSITE" id="PS50011">
    <property type="entry name" value="PROTEIN_KINASE_DOM"/>
    <property type="match status" value="1"/>
</dbReference>
<dbReference type="PANTHER" id="PTHR22988">
    <property type="entry name" value="MYOTONIC DYSTROPHY S/T KINASE-RELATED"/>
    <property type="match status" value="1"/>
</dbReference>
<feature type="domain" description="AGC-kinase C-terminal" evidence="14">
    <location>
        <begin position="353"/>
        <end position="442"/>
    </location>
</feature>
<dbReference type="FunFam" id="1.10.510.10:FF:000024">
    <property type="entry name" value="Probable serine/threonine-protein kinase cot-1"/>
    <property type="match status" value="1"/>
</dbReference>
<dbReference type="Pfam" id="PF00069">
    <property type="entry name" value="Pkinase"/>
    <property type="match status" value="2"/>
</dbReference>
<dbReference type="InterPro" id="IPR000719">
    <property type="entry name" value="Prot_kinase_dom"/>
</dbReference>
<keyword evidence="12" id="KW-0812">Transmembrane</keyword>
<evidence type="ECO:0000256" key="4">
    <source>
        <dbReference type="ARBA" id="ARBA00022679"/>
    </source>
</evidence>
<dbReference type="OrthoDB" id="3638488at2759"/>
<feature type="compositionally biased region" description="Basic and acidic residues" evidence="11">
    <location>
        <begin position="448"/>
        <end position="468"/>
    </location>
</feature>
<dbReference type="InterPro" id="IPR017441">
    <property type="entry name" value="Protein_kinase_ATP_BS"/>
</dbReference>
<comment type="catalytic activity">
    <reaction evidence="9">
        <text>L-seryl-[protein] + ATP = O-phospho-L-seryl-[protein] + ADP + H(+)</text>
        <dbReference type="Rhea" id="RHEA:17989"/>
        <dbReference type="Rhea" id="RHEA-COMP:9863"/>
        <dbReference type="Rhea" id="RHEA-COMP:11604"/>
        <dbReference type="ChEBI" id="CHEBI:15378"/>
        <dbReference type="ChEBI" id="CHEBI:29999"/>
        <dbReference type="ChEBI" id="CHEBI:30616"/>
        <dbReference type="ChEBI" id="CHEBI:83421"/>
        <dbReference type="ChEBI" id="CHEBI:456216"/>
        <dbReference type="EC" id="2.7.11.1"/>
    </reaction>
</comment>
<dbReference type="InterPro" id="IPR000961">
    <property type="entry name" value="AGC-kinase_C"/>
</dbReference>
<keyword evidence="6 15" id="KW-0418">Kinase</keyword>
<evidence type="ECO:0000256" key="2">
    <source>
        <dbReference type="ARBA" id="ARBA00022527"/>
    </source>
</evidence>
<dbReference type="GO" id="GO:0007010">
    <property type="term" value="P:cytoskeleton organization"/>
    <property type="evidence" value="ECO:0007669"/>
    <property type="project" value="UniProtKB-ARBA"/>
</dbReference>
<feature type="region of interest" description="Disordered" evidence="11">
    <location>
        <begin position="448"/>
        <end position="486"/>
    </location>
</feature>
<keyword evidence="12" id="KW-0472">Membrane</keyword>